<accession>A0A7Y6DZL6</accession>
<dbReference type="Proteomes" id="UP000565724">
    <property type="component" value="Unassembled WGS sequence"/>
</dbReference>
<dbReference type="SUPFAM" id="SSF52151">
    <property type="entry name" value="FabD/lysophospholipase-like"/>
    <property type="match status" value="1"/>
</dbReference>
<feature type="region of interest" description="Disordered" evidence="1">
    <location>
        <begin position="884"/>
        <end position="909"/>
    </location>
</feature>
<dbReference type="InterPro" id="IPR016035">
    <property type="entry name" value="Acyl_Trfase/lysoPLipase"/>
</dbReference>
<evidence type="ECO:0008006" key="5">
    <source>
        <dbReference type="Google" id="ProtNLM"/>
    </source>
</evidence>
<dbReference type="AlphaFoldDB" id="A0A7Y6DZL6"/>
<dbReference type="RefSeq" id="WP_175349533.1">
    <property type="nucleotide sequence ID" value="NZ_JABMCI010000071.1"/>
</dbReference>
<sequence length="909" mass="98849">MAVIRGSQARVALFQRLGAAPPGAQALGPAKSGPGQAEGTNPAASPVLDRILERPDEALKTPDGFAISDPPEWLWTENKSVPPLRDSKAYRESDHITRLSPAESRDLAPEDRKAYDKSSADVTMKGGTTSGVVYPLAVCEIARSFHLNVGGASAGALAAGLAAAAETGRQEQDRQRQEQRRQDLEEPSFDPERRENGHVRPGFVGLADAMAWLCELDDEPDGLLRSKERYRLGRMFQANGPGRPLFGVAVAVMRRRWWLVPVRFVLSTGWRSVTGSILVTAASGWAVVASSPQAGATSMPTVLSVLAAIGAIIALLVALVGGLAALVAIGALVVRGIRAVVRGPWSDQRQGPDGDPVKDEPRRPVRRLAKIALVGLVTAAAAGLVAWWLTDAADLLWVAVVGGMLAYVLLVTVALAAGLWHVMRTAGDHGFGLIPGAEPSEAEIDDASRPLLCWLSDTLSELAGLERGEILRFGHLWWGAGYDPQSPPDDHATTTMMDDPRSRLVNLELVTSEVVQGRAYRFPLATAEELKERDGSALYLDLSDLDKGPHLVPAAVRTVLKARHAEQLMATDIRTKKQVTLVPLPDPRDLPVVFAMRLSMSLPGLFQAVSMYRVVASGDVRDEFGRTLTKNGVEVRYPPEPSVGKATWCERLWFTDGGVTSNFPIHFFDSPLPRWPTFGVSLSKHPPGYRSQDVWLPQDWDLKSAPTGIFGSNLAAFLGSIVNTARGWRDNEQMFMPGCRGRIAWVRQLSDEGGANLYMPRDRVASMCLRGVVAGARLRRRFESSEYRERAQWIRMRAALANLDELARTVADALEGEPYPGFASGTPLATLPGDPENENARLRLNLPPVPTYLVADRDKKEYWMAVRGLLEPLRTYATARRGAGAAPVDGVLSRNTPKPAPELRQVPRI</sequence>
<feature type="transmembrane region" description="Helical" evidence="2">
    <location>
        <begin position="308"/>
        <end position="334"/>
    </location>
</feature>
<feature type="compositionally biased region" description="Basic and acidic residues" evidence="1">
    <location>
        <begin position="168"/>
        <end position="197"/>
    </location>
</feature>
<dbReference type="Gene3D" id="3.40.1090.10">
    <property type="entry name" value="Cytosolic phospholipase A2 catalytic domain"/>
    <property type="match status" value="1"/>
</dbReference>
<feature type="compositionally biased region" description="Basic and acidic residues" evidence="1">
    <location>
        <begin position="85"/>
        <end position="119"/>
    </location>
</feature>
<keyword evidence="2" id="KW-0812">Transmembrane</keyword>
<comment type="caution">
    <text evidence="3">The sequence shown here is derived from an EMBL/GenBank/DDBJ whole genome shotgun (WGS) entry which is preliminary data.</text>
</comment>
<keyword evidence="2" id="KW-1133">Transmembrane helix</keyword>
<proteinExistence type="predicted"/>
<feature type="transmembrane region" description="Helical" evidence="2">
    <location>
        <begin position="395"/>
        <end position="420"/>
    </location>
</feature>
<feature type="region of interest" description="Disordered" evidence="1">
    <location>
        <begin position="24"/>
        <end position="44"/>
    </location>
</feature>
<reference evidence="3 4" key="1">
    <citation type="submission" date="2020-05" db="EMBL/GenBank/DDBJ databases">
        <title>Genome Sequencing of Type Strains.</title>
        <authorList>
            <person name="Lemaire J.F."/>
            <person name="Inderbitzin P."/>
            <person name="Gregorio O.A."/>
            <person name="Collins S.B."/>
            <person name="Wespe N."/>
            <person name="Knight-Connoni V."/>
        </authorList>
    </citation>
    <scope>NUCLEOTIDE SEQUENCE [LARGE SCALE GENOMIC DNA]</scope>
    <source>
        <strain evidence="3 4">ATCC 25174</strain>
    </source>
</reference>
<name>A0A7Y6DZL6_9CELL</name>
<feature type="region of interest" description="Disordered" evidence="1">
    <location>
        <begin position="166"/>
        <end position="197"/>
    </location>
</feature>
<organism evidence="3 4">
    <name type="scientific">Cellulomonas humilata</name>
    <dbReference type="NCBI Taxonomy" id="144055"/>
    <lineage>
        <taxon>Bacteria</taxon>
        <taxon>Bacillati</taxon>
        <taxon>Actinomycetota</taxon>
        <taxon>Actinomycetes</taxon>
        <taxon>Micrococcales</taxon>
        <taxon>Cellulomonadaceae</taxon>
        <taxon>Cellulomonas</taxon>
    </lineage>
</organism>
<dbReference type="EMBL" id="JABMCI010000071">
    <property type="protein sequence ID" value="NUU19615.1"/>
    <property type="molecule type" value="Genomic_DNA"/>
</dbReference>
<keyword evidence="4" id="KW-1185">Reference proteome</keyword>
<protein>
    <recommendedName>
        <fullName evidence="5">PNPLA domain-containing protein</fullName>
    </recommendedName>
</protein>
<evidence type="ECO:0000256" key="2">
    <source>
        <dbReference type="SAM" id="Phobius"/>
    </source>
</evidence>
<gene>
    <name evidence="3" type="ORF">HP550_20415</name>
</gene>
<evidence type="ECO:0000313" key="3">
    <source>
        <dbReference type="EMBL" id="NUU19615.1"/>
    </source>
</evidence>
<evidence type="ECO:0000313" key="4">
    <source>
        <dbReference type="Proteomes" id="UP000565724"/>
    </source>
</evidence>
<feature type="region of interest" description="Disordered" evidence="1">
    <location>
        <begin position="84"/>
        <end position="127"/>
    </location>
</feature>
<feature type="transmembrane region" description="Helical" evidence="2">
    <location>
        <begin position="264"/>
        <end position="288"/>
    </location>
</feature>
<keyword evidence="2" id="KW-0472">Membrane</keyword>
<feature type="transmembrane region" description="Helical" evidence="2">
    <location>
        <begin position="368"/>
        <end position="389"/>
    </location>
</feature>
<evidence type="ECO:0000256" key="1">
    <source>
        <dbReference type="SAM" id="MobiDB-lite"/>
    </source>
</evidence>